<proteinExistence type="predicted"/>
<reference evidence="1" key="1">
    <citation type="submission" date="2014-11" db="EMBL/GenBank/DDBJ databases">
        <authorList>
            <person name="Amaro Gonzalez C."/>
        </authorList>
    </citation>
    <scope>NUCLEOTIDE SEQUENCE</scope>
</reference>
<evidence type="ECO:0000313" key="1">
    <source>
        <dbReference type="EMBL" id="JAH62611.1"/>
    </source>
</evidence>
<sequence>MLFWGRSIVLHTAVQNTQGITAVAPAGTCLISQPLCPWLKGLLCSVWTHSHVANRQHFLAFSCQSV</sequence>
<reference evidence="1" key="2">
    <citation type="journal article" date="2015" name="Fish Shellfish Immunol.">
        <title>Early steps in the European eel (Anguilla anguilla)-Vibrio vulnificus interaction in the gills: Role of the RtxA13 toxin.</title>
        <authorList>
            <person name="Callol A."/>
            <person name="Pajuelo D."/>
            <person name="Ebbesson L."/>
            <person name="Teles M."/>
            <person name="MacKenzie S."/>
            <person name="Amaro C."/>
        </authorList>
    </citation>
    <scope>NUCLEOTIDE SEQUENCE</scope>
</reference>
<name>A0A0E9U9U5_ANGAN</name>
<accession>A0A0E9U9U5</accession>
<protein>
    <submittedName>
        <fullName evidence="1">Uncharacterized protein</fullName>
    </submittedName>
</protein>
<dbReference type="EMBL" id="GBXM01045966">
    <property type="protein sequence ID" value="JAH62611.1"/>
    <property type="molecule type" value="Transcribed_RNA"/>
</dbReference>
<dbReference type="AlphaFoldDB" id="A0A0E9U9U5"/>
<organism evidence="1">
    <name type="scientific">Anguilla anguilla</name>
    <name type="common">European freshwater eel</name>
    <name type="synonym">Muraena anguilla</name>
    <dbReference type="NCBI Taxonomy" id="7936"/>
    <lineage>
        <taxon>Eukaryota</taxon>
        <taxon>Metazoa</taxon>
        <taxon>Chordata</taxon>
        <taxon>Craniata</taxon>
        <taxon>Vertebrata</taxon>
        <taxon>Euteleostomi</taxon>
        <taxon>Actinopterygii</taxon>
        <taxon>Neopterygii</taxon>
        <taxon>Teleostei</taxon>
        <taxon>Anguilliformes</taxon>
        <taxon>Anguillidae</taxon>
        <taxon>Anguilla</taxon>
    </lineage>
</organism>